<feature type="transmembrane region" description="Helical" evidence="1">
    <location>
        <begin position="283"/>
        <end position="302"/>
    </location>
</feature>
<feature type="transmembrane region" description="Helical" evidence="1">
    <location>
        <begin position="188"/>
        <end position="214"/>
    </location>
</feature>
<keyword evidence="1" id="KW-1133">Transmembrane helix</keyword>
<sequence length="458" mass="48553">MSMSENVQVNAAAYSETAKSGAEPFWPTGWWRLMDYKIGIISLPIYVILVALLAILTQQGQIKPDAPTMIAVLVLGGFTCAEIGRRLPVLRNIGAAAIFATFIPSALVYYKLIPAPIEKSIIDFTKFTNFLYVYIAAIIVGSILGMDRNVLVKGFLKIFVPLSVGSVAAAAVGTLVGMMLGLGAYKTFFFIVVPIMAGGVGEGAIPLSIGYAAILGQPQGDFFAQVLPPVMLGSLTAILFSGTLNYVGKRYPHLTGNGRLQPASDDALNLISMERQDENSSPFDITAIAAAGLTAVVLYLLGVMLFHLIGLPAPVAMLFLAVIAKLCSAVSPRLQSGGLIVYRFVRIGMTYPLLFAIGVSLTPWDKLMAAFTVANLVTIVATVFTLMATGAVIGRLMKMYPIETAIVNACHSGQGGTGDVAILTAADRMELMPFAQIATRIGGAITVTGVLVLLHWLA</sequence>
<dbReference type="GO" id="GO:0016020">
    <property type="term" value="C:membrane"/>
    <property type="evidence" value="ECO:0007669"/>
    <property type="project" value="InterPro"/>
</dbReference>
<keyword evidence="3" id="KW-1185">Reference proteome</keyword>
<organism evidence="2 3">
    <name type="scientific">Bradyrhizobium neotropicale</name>
    <dbReference type="NCBI Taxonomy" id="1497615"/>
    <lineage>
        <taxon>Bacteria</taxon>
        <taxon>Pseudomonadati</taxon>
        <taxon>Pseudomonadota</taxon>
        <taxon>Alphaproteobacteria</taxon>
        <taxon>Hyphomicrobiales</taxon>
        <taxon>Nitrobacteraceae</taxon>
        <taxon>Bradyrhizobium</taxon>
    </lineage>
</organism>
<name>A0A176YYU6_9BRAD</name>
<keyword evidence="1" id="KW-0812">Transmembrane</keyword>
<accession>A0A176YYU6</accession>
<keyword evidence="1" id="KW-0472">Membrane</keyword>
<comment type="caution">
    <text evidence="2">The sequence shown here is derived from an EMBL/GenBank/DDBJ whole genome shotgun (WGS) entry which is preliminary data.</text>
</comment>
<feature type="transmembrane region" description="Helical" evidence="1">
    <location>
        <begin position="93"/>
        <end position="110"/>
    </location>
</feature>
<dbReference type="EMBL" id="LSEF01000085">
    <property type="protein sequence ID" value="OAF12066.1"/>
    <property type="molecule type" value="Genomic_DNA"/>
</dbReference>
<reference evidence="2 3" key="1">
    <citation type="submission" date="2016-02" db="EMBL/GenBank/DDBJ databases">
        <title>Draft genome sequence of the strain BR 10247T Bradyrhizobium neotropicale isolated from nodules of Centrolobium paraense.</title>
        <authorList>
            <person name="Simoes-Araujo J.L."/>
            <person name="Barauna A.C."/>
            <person name="Silva K."/>
            <person name="Zilli J.E."/>
        </authorList>
    </citation>
    <scope>NUCLEOTIDE SEQUENCE [LARGE SCALE GENOMIC DNA]</scope>
    <source>
        <strain evidence="2 3">BR 10247</strain>
    </source>
</reference>
<evidence type="ECO:0000313" key="2">
    <source>
        <dbReference type="EMBL" id="OAF12066.1"/>
    </source>
</evidence>
<evidence type="ECO:0000313" key="3">
    <source>
        <dbReference type="Proteomes" id="UP000077173"/>
    </source>
</evidence>
<dbReference type="PANTHER" id="PTHR40033:SF1">
    <property type="entry name" value="CITRATE-SODIUM SYMPORTER"/>
    <property type="match status" value="1"/>
</dbReference>
<dbReference type="PIRSF" id="PIRSF005348">
    <property type="entry name" value="YxkH"/>
    <property type="match status" value="1"/>
</dbReference>
<feature type="transmembrane region" description="Helical" evidence="1">
    <location>
        <begin position="226"/>
        <end position="247"/>
    </location>
</feature>
<dbReference type="Pfam" id="PF03390">
    <property type="entry name" value="2HCT"/>
    <property type="match status" value="1"/>
</dbReference>
<dbReference type="AlphaFoldDB" id="A0A176YYU6"/>
<feature type="transmembrane region" description="Helical" evidence="1">
    <location>
        <begin position="340"/>
        <end position="361"/>
    </location>
</feature>
<dbReference type="GO" id="GO:0008514">
    <property type="term" value="F:organic anion transmembrane transporter activity"/>
    <property type="evidence" value="ECO:0007669"/>
    <property type="project" value="InterPro"/>
</dbReference>
<dbReference type="Proteomes" id="UP000077173">
    <property type="component" value="Unassembled WGS sequence"/>
</dbReference>
<feature type="transmembrane region" description="Helical" evidence="1">
    <location>
        <begin position="158"/>
        <end position="181"/>
    </location>
</feature>
<dbReference type="InterPro" id="IPR004679">
    <property type="entry name" value="2-OHcarboxylate_transport"/>
</dbReference>
<feature type="transmembrane region" description="Helical" evidence="1">
    <location>
        <begin position="130"/>
        <end position="146"/>
    </location>
</feature>
<dbReference type="PANTHER" id="PTHR40033">
    <property type="entry name" value="NA(+)-MALATE SYMPORTER"/>
    <property type="match status" value="1"/>
</dbReference>
<evidence type="ECO:0000256" key="1">
    <source>
        <dbReference type="SAM" id="Phobius"/>
    </source>
</evidence>
<protein>
    <submittedName>
        <fullName evidence="2">Malate permease</fullName>
    </submittedName>
</protein>
<feature type="transmembrane region" description="Helical" evidence="1">
    <location>
        <begin position="437"/>
        <end position="457"/>
    </location>
</feature>
<feature type="transmembrane region" description="Helical" evidence="1">
    <location>
        <begin position="308"/>
        <end position="328"/>
    </location>
</feature>
<feature type="transmembrane region" description="Helical" evidence="1">
    <location>
        <begin position="367"/>
        <end position="393"/>
    </location>
</feature>
<proteinExistence type="predicted"/>
<gene>
    <name evidence="2" type="ORF">AXW67_21005</name>
</gene>
<feature type="transmembrane region" description="Helical" evidence="1">
    <location>
        <begin position="36"/>
        <end position="56"/>
    </location>
</feature>